<comment type="caution">
    <text evidence="1">The sequence shown here is derived from an EMBL/GenBank/DDBJ whole genome shotgun (WGS) entry which is preliminary data.</text>
</comment>
<sequence>MELNRETYLALVKEGKAAYANGDPSDACPYSQLGDKEQRVAYYAWTEGWGMARSEAEAHPQEPEPSAGH</sequence>
<proteinExistence type="predicted"/>
<dbReference type="Proteomes" id="UP001500460">
    <property type="component" value="Unassembled WGS sequence"/>
</dbReference>
<dbReference type="EMBL" id="BAAATK010000018">
    <property type="protein sequence ID" value="GAA2439783.1"/>
    <property type="molecule type" value="Genomic_DNA"/>
</dbReference>
<evidence type="ECO:0000313" key="2">
    <source>
        <dbReference type="Proteomes" id="UP001500460"/>
    </source>
</evidence>
<reference evidence="1 2" key="1">
    <citation type="journal article" date="2019" name="Int. J. Syst. Evol. Microbiol.">
        <title>The Global Catalogue of Microorganisms (GCM) 10K type strain sequencing project: providing services to taxonomists for standard genome sequencing and annotation.</title>
        <authorList>
            <consortium name="The Broad Institute Genomics Platform"/>
            <consortium name="The Broad Institute Genome Sequencing Center for Infectious Disease"/>
            <person name="Wu L."/>
            <person name="Ma J."/>
        </authorList>
    </citation>
    <scope>NUCLEOTIDE SEQUENCE [LARGE SCALE GENOMIC DNA]</scope>
    <source>
        <strain evidence="1 2">JCM 6922</strain>
    </source>
</reference>
<name>A0ABN3JWQ0_9ACTN</name>
<dbReference type="RefSeq" id="WP_344603933.1">
    <property type="nucleotide sequence ID" value="NZ_BAAATK010000018.1"/>
</dbReference>
<protein>
    <recommendedName>
        <fullName evidence="3">Ribosome modulation factor</fullName>
    </recommendedName>
</protein>
<keyword evidence="2" id="KW-1185">Reference proteome</keyword>
<gene>
    <name evidence="1" type="ORF">GCM10010421_32570</name>
</gene>
<accession>A0ABN3JWQ0</accession>
<evidence type="ECO:0000313" key="1">
    <source>
        <dbReference type="EMBL" id="GAA2439783.1"/>
    </source>
</evidence>
<organism evidence="1 2">
    <name type="scientific">Streptomyces glaucus</name>
    <dbReference type="NCBI Taxonomy" id="284029"/>
    <lineage>
        <taxon>Bacteria</taxon>
        <taxon>Bacillati</taxon>
        <taxon>Actinomycetota</taxon>
        <taxon>Actinomycetes</taxon>
        <taxon>Kitasatosporales</taxon>
        <taxon>Streptomycetaceae</taxon>
        <taxon>Streptomyces</taxon>
    </lineage>
</organism>
<evidence type="ECO:0008006" key="3">
    <source>
        <dbReference type="Google" id="ProtNLM"/>
    </source>
</evidence>